<keyword evidence="3" id="KW-1185">Reference proteome</keyword>
<dbReference type="EMBL" id="RHFK02000019">
    <property type="protein sequence ID" value="TWW59547.1"/>
    <property type="molecule type" value="Genomic_DNA"/>
</dbReference>
<evidence type="ECO:0000313" key="3">
    <source>
        <dbReference type="Proteomes" id="UP000324091"/>
    </source>
</evidence>
<comment type="caution">
    <text evidence="2">The sequence shown here is derived from an EMBL/GenBank/DDBJ whole genome shotgun (WGS) entry which is preliminary data.</text>
</comment>
<dbReference type="Proteomes" id="UP000324091">
    <property type="component" value="Chromosome 6"/>
</dbReference>
<feature type="compositionally biased region" description="Low complexity" evidence="1">
    <location>
        <begin position="200"/>
        <end position="227"/>
    </location>
</feature>
<dbReference type="GO" id="GO:0008089">
    <property type="term" value="P:anterograde axonal transport"/>
    <property type="evidence" value="ECO:0007669"/>
    <property type="project" value="InterPro"/>
</dbReference>
<dbReference type="PANTHER" id="PTHR22910">
    <property type="entry name" value="PROTEIN MGARP"/>
    <property type="match status" value="1"/>
</dbReference>
<proteinExistence type="predicted"/>
<organism evidence="2 3">
    <name type="scientific">Takifugu flavidus</name>
    <name type="common">sansaifugu</name>
    <dbReference type="NCBI Taxonomy" id="433684"/>
    <lineage>
        <taxon>Eukaryota</taxon>
        <taxon>Metazoa</taxon>
        <taxon>Chordata</taxon>
        <taxon>Craniata</taxon>
        <taxon>Vertebrata</taxon>
        <taxon>Euteleostomi</taxon>
        <taxon>Actinopterygii</taxon>
        <taxon>Neopterygii</taxon>
        <taxon>Teleostei</taxon>
        <taxon>Neoteleostei</taxon>
        <taxon>Acanthomorphata</taxon>
        <taxon>Eupercaria</taxon>
        <taxon>Tetraodontiformes</taxon>
        <taxon>Tetradontoidea</taxon>
        <taxon>Tetraodontidae</taxon>
        <taxon>Takifugu</taxon>
    </lineage>
</organism>
<sequence length="279" mass="29497">MRRQTRAFLHITSQGRLCSAHYSHERVCALCNSAGEGGARRTVAASLLPTVQFELQRLLSRTLAPGPGGAYLRAPAVLLQQFISSFCKHTDRSPHNMFCRQAWKRAAPLARRVFKPAPRNGAPVRLMASGLPGGSFNTTYFVLCGGGLTAALVYAYKTINSDTERYESRLAGMGSTDKGQFEATPAAEPAPAEVAEVIPESVSAPPEEAAEVSADPVVWSEEAAAEAVSEEPAEAPGTAAEASEGAEGAAPPETRRRPTSVLVRQRSMAAPLPPAEAAA</sequence>
<dbReference type="InterPro" id="IPR026093">
    <property type="entry name" value="MGARP"/>
</dbReference>
<gene>
    <name evidence="2" type="ORF">D4764_06G0010770</name>
</gene>
<evidence type="ECO:0000313" key="2">
    <source>
        <dbReference type="EMBL" id="TWW59547.1"/>
    </source>
</evidence>
<protein>
    <submittedName>
        <fullName evidence="2">Uncharacterized protein</fullName>
    </submittedName>
</protein>
<name>A0A5C6N1L2_9TELE</name>
<dbReference type="PANTHER" id="PTHR22910:SF6">
    <property type="entry name" value="PROTEIN MGARP"/>
    <property type="match status" value="1"/>
</dbReference>
<dbReference type="AlphaFoldDB" id="A0A5C6N1L2"/>
<feature type="compositionally biased region" description="Low complexity" evidence="1">
    <location>
        <begin position="234"/>
        <end position="252"/>
    </location>
</feature>
<dbReference type="GO" id="GO:1904115">
    <property type="term" value="C:axon cytoplasm"/>
    <property type="evidence" value="ECO:0007669"/>
    <property type="project" value="GOC"/>
</dbReference>
<feature type="region of interest" description="Disordered" evidence="1">
    <location>
        <begin position="200"/>
        <end position="279"/>
    </location>
</feature>
<reference evidence="2 3" key="1">
    <citation type="submission" date="2019-04" db="EMBL/GenBank/DDBJ databases">
        <title>Chromosome genome assembly for Takifugu flavidus.</title>
        <authorList>
            <person name="Xiao S."/>
        </authorList>
    </citation>
    <scope>NUCLEOTIDE SEQUENCE [LARGE SCALE GENOMIC DNA]</scope>
    <source>
        <strain evidence="2">HTHZ2018</strain>
        <tissue evidence="2">Muscle</tissue>
    </source>
</reference>
<accession>A0A5C6N1L2</accession>
<evidence type="ECO:0000256" key="1">
    <source>
        <dbReference type="SAM" id="MobiDB-lite"/>
    </source>
</evidence>
<dbReference type="GO" id="GO:0005739">
    <property type="term" value="C:mitochondrion"/>
    <property type="evidence" value="ECO:0007669"/>
    <property type="project" value="InterPro"/>
</dbReference>